<evidence type="ECO:0000313" key="2">
    <source>
        <dbReference type="Proteomes" id="UP000505355"/>
    </source>
</evidence>
<keyword evidence="2" id="KW-1185">Reference proteome</keyword>
<organism evidence="1 2">
    <name type="scientific">Mucilaginibacter mali</name>
    <dbReference type="NCBI Taxonomy" id="2740462"/>
    <lineage>
        <taxon>Bacteria</taxon>
        <taxon>Pseudomonadati</taxon>
        <taxon>Bacteroidota</taxon>
        <taxon>Sphingobacteriia</taxon>
        <taxon>Sphingobacteriales</taxon>
        <taxon>Sphingobacteriaceae</taxon>
        <taxon>Mucilaginibacter</taxon>
    </lineage>
</organism>
<gene>
    <name evidence="1" type="ORF">HQ865_04715</name>
</gene>
<dbReference type="RefSeq" id="WP_173413779.1">
    <property type="nucleotide sequence ID" value="NZ_CP054139.1"/>
</dbReference>
<dbReference type="EMBL" id="CP054139">
    <property type="protein sequence ID" value="QKJ29083.1"/>
    <property type="molecule type" value="Genomic_DNA"/>
</dbReference>
<dbReference type="AlphaFoldDB" id="A0A7D4PSL6"/>
<proteinExistence type="predicted"/>
<dbReference type="Gene3D" id="3.40.50.20">
    <property type="match status" value="1"/>
</dbReference>
<dbReference type="KEGG" id="mmab:HQ865_04715"/>
<evidence type="ECO:0000313" key="1">
    <source>
        <dbReference type="EMBL" id="QKJ29083.1"/>
    </source>
</evidence>
<dbReference type="Proteomes" id="UP000505355">
    <property type="component" value="Chromosome"/>
</dbReference>
<reference evidence="1 2" key="1">
    <citation type="submission" date="2020-05" db="EMBL/GenBank/DDBJ databases">
        <title>Mucilaginibacter mali sp. nov.</title>
        <authorList>
            <person name="Kim H.S."/>
            <person name="Lee K.C."/>
            <person name="Suh M.K."/>
            <person name="Kim J.-S."/>
            <person name="Han K.-I."/>
            <person name="Eom M.K."/>
            <person name="Shin Y.K."/>
            <person name="Lee J.-S."/>
        </authorList>
    </citation>
    <scope>NUCLEOTIDE SEQUENCE [LARGE SCALE GENOMIC DNA]</scope>
    <source>
        <strain evidence="1 2">G2-14</strain>
    </source>
</reference>
<name>A0A7D4PSL6_9SPHI</name>
<sequence length="102" mass="10933">MAKMLITGAASGRAHQLKSKLEGNIVLGDYAELPAVMLQSGAMISLPNPNDASYAHKMLTLSLDKGIEIIYALQTAELDLLNEAALLFNEYGITIKAADEVQ</sequence>
<accession>A0A7D4PSL6</accession>
<protein>
    <submittedName>
        <fullName evidence="1">Uncharacterized protein</fullName>
    </submittedName>
</protein>